<evidence type="ECO:0000256" key="1">
    <source>
        <dbReference type="ARBA" id="ARBA00022723"/>
    </source>
</evidence>
<proteinExistence type="evidence at transcript level"/>
<keyword evidence="3" id="KW-0862">Zinc</keyword>
<feature type="compositionally biased region" description="Polar residues" evidence="7">
    <location>
        <begin position="167"/>
        <end position="178"/>
    </location>
</feature>
<dbReference type="GO" id="GO:0008270">
    <property type="term" value="F:zinc ion binding"/>
    <property type="evidence" value="ECO:0007669"/>
    <property type="project" value="UniProtKB-KW"/>
</dbReference>
<keyword evidence="1" id="KW-0479">Metal-binding</keyword>
<evidence type="ECO:0000256" key="7">
    <source>
        <dbReference type="SAM" id="MobiDB-lite"/>
    </source>
</evidence>
<name>A0A0K8TKR2_TABBR</name>
<keyword evidence="6" id="KW-0539">Nucleus</keyword>
<dbReference type="SMART" id="SM00980">
    <property type="entry name" value="THAP"/>
    <property type="match status" value="1"/>
</dbReference>
<evidence type="ECO:0000256" key="3">
    <source>
        <dbReference type="ARBA" id="ARBA00022833"/>
    </source>
</evidence>
<reference evidence="10" key="1">
    <citation type="journal article" date="2015" name="Insect Biochem. Mol. Biol.">
        <title>An insight into the sialome of the horse fly, Tabanus bromius.</title>
        <authorList>
            <person name="Ribeiro J.M."/>
            <person name="Kazimirova M."/>
            <person name="Takac P."/>
            <person name="Andersen J.F."/>
            <person name="Francischetti I.M."/>
        </authorList>
    </citation>
    <scope>NUCLEOTIDE SEQUENCE</scope>
</reference>
<evidence type="ECO:0000259" key="8">
    <source>
        <dbReference type="PROSITE" id="PS50950"/>
    </source>
</evidence>
<evidence type="ECO:0000256" key="4">
    <source>
        <dbReference type="ARBA" id="ARBA00023125"/>
    </source>
</evidence>
<feature type="domain" description="THAP-type" evidence="8">
    <location>
        <begin position="1"/>
        <end position="78"/>
    </location>
</feature>
<feature type="region of interest" description="Disordered" evidence="7">
    <location>
        <begin position="150"/>
        <end position="203"/>
    </location>
</feature>
<evidence type="ECO:0000256" key="5">
    <source>
        <dbReference type="PROSITE-ProRule" id="PRU00309"/>
    </source>
</evidence>
<dbReference type="GO" id="GO:0005634">
    <property type="term" value="C:nucleus"/>
    <property type="evidence" value="ECO:0007669"/>
    <property type="project" value="UniProtKB-SubCell"/>
</dbReference>
<keyword evidence="2 5" id="KW-0863">Zinc-finger</keyword>
<dbReference type="PROSITE" id="PS50950">
    <property type="entry name" value="ZF_THAP"/>
    <property type="match status" value="1"/>
</dbReference>
<evidence type="ECO:0000259" key="9">
    <source>
        <dbReference type="PROSITE" id="PS51031"/>
    </source>
</evidence>
<feature type="region of interest" description="Disordered" evidence="7">
    <location>
        <begin position="80"/>
        <end position="106"/>
    </location>
</feature>
<dbReference type="AlphaFoldDB" id="A0A0K8TKR2"/>
<comment type="subcellular location">
    <subcellularLocation>
        <location evidence="6">Nucleus</location>
    </subcellularLocation>
</comment>
<keyword evidence="4 5" id="KW-0238">DNA-binding</keyword>
<evidence type="ECO:0000256" key="2">
    <source>
        <dbReference type="ARBA" id="ARBA00022771"/>
    </source>
</evidence>
<dbReference type="PROSITE" id="PS51031">
    <property type="entry name" value="BESS"/>
    <property type="match status" value="1"/>
</dbReference>
<dbReference type="SUPFAM" id="SSF57716">
    <property type="entry name" value="Glucocorticoid receptor-like (DNA-binding domain)"/>
    <property type="match status" value="1"/>
</dbReference>
<dbReference type="Pfam" id="PF05485">
    <property type="entry name" value="THAP"/>
    <property type="match status" value="1"/>
</dbReference>
<keyword evidence="10" id="KW-0808">Transferase</keyword>
<keyword evidence="10" id="KW-0418">Kinase</keyword>
<organism evidence="10">
    <name type="scientific">Tabanus bromius</name>
    <name type="common">Band-eyed brown horse fly</name>
    <dbReference type="NCBI Taxonomy" id="304241"/>
    <lineage>
        <taxon>Eukaryota</taxon>
        <taxon>Metazoa</taxon>
        <taxon>Ecdysozoa</taxon>
        <taxon>Arthropoda</taxon>
        <taxon>Hexapoda</taxon>
        <taxon>Insecta</taxon>
        <taxon>Pterygota</taxon>
        <taxon>Neoptera</taxon>
        <taxon>Endopterygota</taxon>
        <taxon>Diptera</taxon>
        <taxon>Brachycera</taxon>
        <taxon>Tabanomorpha</taxon>
        <taxon>Tabanoidea</taxon>
        <taxon>Tabanidae</taxon>
        <taxon>Tabanus</taxon>
    </lineage>
</organism>
<dbReference type="InterPro" id="IPR004210">
    <property type="entry name" value="BESS_motif"/>
</dbReference>
<feature type="non-terminal residue" evidence="10">
    <location>
        <position position="1"/>
    </location>
</feature>
<evidence type="ECO:0000313" key="10">
    <source>
        <dbReference type="EMBL" id="JAI14909.1"/>
    </source>
</evidence>
<dbReference type="GO" id="GO:0016301">
    <property type="term" value="F:kinase activity"/>
    <property type="evidence" value="ECO:0007669"/>
    <property type="project" value="UniProtKB-KW"/>
</dbReference>
<accession>A0A0K8TKR2</accession>
<sequence length="244" mass="27729">CAYGNCTRKSQPFSRVAFFSLPKDGRRKIWIENSGNRDLLNISDTAVRFFCEDHFDPKFMSKQFNRTTLRKFAVPYKFDPSAPVRKPGSTEAQNPETTETKDDRYEEQVLDVSEDPELYNNLDSQPEFLLPDSDEGLVEVIEKSNDFDFEAEPQESPPEASNHKKSSNYIQEGESSVSTKRKAESSDVSTSEPKIPKASSYSEDEHFALSLVGPLQRLAPKQKAIAKYNILKLLAEMECDSYDD</sequence>
<dbReference type="InterPro" id="IPR006612">
    <property type="entry name" value="THAP_Znf"/>
</dbReference>
<dbReference type="GO" id="GO:0003677">
    <property type="term" value="F:DNA binding"/>
    <property type="evidence" value="ECO:0007669"/>
    <property type="project" value="UniProtKB-UniRule"/>
</dbReference>
<dbReference type="EMBL" id="GDAI01002694">
    <property type="protein sequence ID" value="JAI14909.1"/>
    <property type="molecule type" value="mRNA"/>
</dbReference>
<protein>
    <submittedName>
        <fullName evidence="10">Putative 52 kDa repressor of the inhibitor of the protein kinase</fullName>
    </submittedName>
</protein>
<evidence type="ECO:0000256" key="6">
    <source>
        <dbReference type="PROSITE-ProRule" id="PRU00371"/>
    </source>
</evidence>
<feature type="domain" description="BESS" evidence="9">
    <location>
        <begin position="201"/>
        <end position="240"/>
    </location>
</feature>